<sequence>MTLAAVAAPMPAPEFQTPSLQHFGCEADLAWRALQGLQSTYPGFRSWYWSKVVPGVERGSRRIFLSTDQSGLKGVVIAKRGAERKLCTVWVAPHARRHGVGRLLVADAMDWLETERPLITVSEHRAPLFLGLFQYFGFELQEELLGYYGGSSKELVFNGRLRPNPSS</sequence>
<accession>A0A5C4NNZ4</accession>
<comment type="caution">
    <text evidence="2">The sequence shown here is derived from an EMBL/GenBank/DDBJ whole genome shotgun (WGS) entry which is preliminary data.</text>
</comment>
<dbReference type="AlphaFoldDB" id="A0A5C4NNZ4"/>
<dbReference type="Proteomes" id="UP000305709">
    <property type="component" value="Unassembled WGS sequence"/>
</dbReference>
<dbReference type="PROSITE" id="PS51186">
    <property type="entry name" value="GNAT"/>
    <property type="match status" value="1"/>
</dbReference>
<organism evidence="2 3">
    <name type="scientific">Rubellimicrobium roseum</name>
    <dbReference type="NCBI Taxonomy" id="687525"/>
    <lineage>
        <taxon>Bacteria</taxon>
        <taxon>Pseudomonadati</taxon>
        <taxon>Pseudomonadota</taxon>
        <taxon>Alphaproteobacteria</taxon>
        <taxon>Rhodobacterales</taxon>
        <taxon>Roseobacteraceae</taxon>
        <taxon>Rubellimicrobium</taxon>
    </lineage>
</organism>
<dbReference type="Pfam" id="PF00583">
    <property type="entry name" value="Acetyltransf_1"/>
    <property type="match status" value="1"/>
</dbReference>
<protein>
    <submittedName>
        <fullName evidence="2">GNAT family N-acetyltransferase</fullName>
    </submittedName>
</protein>
<dbReference type="GO" id="GO:0016747">
    <property type="term" value="F:acyltransferase activity, transferring groups other than amino-acyl groups"/>
    <property type="evidence" value="ECO:0007669"/>
    <property type="project" value="InterPro"/>
</dbReference>
<keyword evidence="3" id="KW-1185">Reference proteome</keyword>
<dbReference type="Gene3D" id="3.40.630.30">
    <property type="match status" value="1"/>
</dbReference>
<evidence type="ECO:0000313" key="3">
    <source>
        <dbReference type="Proteomes" id="UP000305709"/>
    </source>
</evidence>
<proteinExistence type="predicted"/>
<name>A0A5C4NNZ4_9RHOB</name>
<evidence type="ECO:0000313" key="2">
    <source>
        <dbReference type="EMBL" id="TNC74337.1"/>
    </source>
</evidence>
<feature type="domain" description="N-acetyltransferase" evidence="1">
    <location>
        <begin position="24"/>
        <end position="160"/>
    </location>
</feature>
<reference evidence="2 3" key="1">
    <citation type="submission" date="2019-06" db="EMBL/GenBank/DDBJ databases">
        <authorList>
            <person name="Jiang L."/>
        </authorList>
    </citation>
    <scope>NUCLEOTIDE SEQUENCE [LARGE SCALE GENOMIC DNA]</scope>
    <source>
        <strain evidence="2 3">YIM 48858</strain>
    </source>
</reference>
<dbReference type="OrthoDB" id="7595497at2"/>
<dbReference type="SUPFAM" id="SSF55729">
    <property type="entry name" value="Acyl-CoA N-acyltransferases (Nat)"/>
    <property type="match status" value="1"/>
</dbReference>
<dbReference type="InterPro" id="IPR016181">
    <property type="entry name" value="Acyl_CoA_acyltransferase"/>
</dbReference>
<gene>
    <name evidence="2" type="ORF">FHG71_03930</name>
</gene>
<dbReference type="EMBL" id="VDFV01000002">
    <property type="protein sequence ID" value="TNC74337.1"/>
    <property type="molecule type" value="Genomic_DNA"/>
</dbReference>
<evidence type="ECO:0000259" key="1">
    <source>
        <dbReference type="PROSITE" id="PS51186"/>
    </source>
</evidence>
<keyword evidence="2" id="KW-0808">Transferase</keyword>
<dbReference type="InterPro" id="IPR000182">
    <property type="entry name" value="GNAT_dom"/>
</dbReference>
<dbReference type="CDD" id="cd04301">
    <property type="entry name" value="NAT_SF"/>
    <property type="match status" value="1"/>
</dbReference>